<dbReference type="InterPro" id="IPR029510">
    <property type="entry name" value="Ald_DH_CS_GLU"/>
</dbReference>
<name>E8U6H2_DEIML</name>
<dbReference type="OrthoDB" id="9762913at2"/>
<protein>
    <recommendedName>
        <fullName evidence="4">Aldehyde dehydrogenase</fullName>
    </recommendedName>
</protein>
<dbReference type="RefSeq" id="WP_013556166.1">
    <property type="nucleotide sequence ID" value="NC_014958.1"/>
</dbReference>
<evidence type="ECO:0000256" key="1">
    <source>
        <dbReference type="ARBA" id="ARBA00009986"/>
    </source>
</evidence>
<dbReference type="GO" id="GO:0005737">
    <property type="term" value="C:cytoplasm"/>
    <property type="evidence" value="ECO:0007669"/>
    <property type="project" value="TreeGrafter"/>
</dbReference>
<evidence type="ECO:0000256" key="2">
    <source>
        <dbReference type="ARBA" id="ARBA00023002"/>
    </source>
</evidence>
<evidence type="ECO:0000313" key="9">
    <source>
        <dbReference type="EMBL" id="ADV66661.1"/>
    </source>
</evidence>
<dbReference type="InterPro" id="IPR012394">
    <property type="entry name" value="Aldehyde_DH_NAD(P)"/>
</dbReference>
<dbReference type="PROSITE" id="PS00070">
    <property type="entry name" value="ALDEHYDE_DEHYDR_CYS"/>
    <property type="match status" value="1"/>
</dbReference>
<dbReference type="PANTHER" id="PTHR43570">
    <property type="entry name" value="ALDEHYDE DEHYDROGENASE"/>
    <property type="match status" value="1"/>
</dbReference>
<dbReference type="SUPFAM" id="SSF53720">
    <property type="entry name" value="ALDH-like"/>
    <property type="match status" value="1"/>
</dbReference>
<dbReference type="Pfam" id="PF00171">
    <property type="entry name" value="Aldedh"/>
    <property type="match status" value="1"/>
</dbReference>
<dbReference type="FunFam" id="3.40.309.10:FF:000003">
    <property type="entry name" value="Aldehyde dehydrogenase"/>
    <property type="match status" value="1"/>
</dbReference>
<dbReference type="HOGENOM" id="CLU_005391_3_1_0"/>
<evidence type="ECO:0000259" key="8">
    <source>
        <dbReference type="Pfam" id="PF00171"/>
    </source>
</evidence>
<dbReference type="Gene3D" id="3.40.309.10">
    <property type="entry name" value="Aldehyde Dehydrogenase, Chain A, domain 2"/>
    <property type="match status" value="1"/>
</dbReference>
<accession>E8U6H2</accession>
<evidence type="ECO:0000256" key="3">
    <source>
        <dbReference type="ARBA" id="ARBA00023027"/>
    </source>
</evidence>
<keyword evidence="3" id="KW-0520">NAD</keyword>
<dbReference type="InterPro" id="IPR016161">
    <property type="entry name" value="Ald_DH/histidinol_DH"/>
</dbReference>
<feature type="active site" evidence="5 6">
    <location>
        <position position="219"/>
    </location>
</feature>
<dbReference type="eggNOG" id="COG1012">
    <property type="taxonomic scope" value="Bacteria"/>
</dbReference>
<dbReference type="GO" id="GO:0004029">
    <property type="term" value="F:aldehyde dehydrogenase (NAD+) activity"/>
    <property type="evidence" value="ECO:0007669"/>
    <property type="project" value="TreeGrafter"/>
</dbReference>
<gene>
    <name evidence="9" type="ordered locus">Deima_1008</name>
</gene>
<feature type="domain" description="Aldehyde dehydrogenase" evidence="8">
    <location>
        <begin position="14"/>
        <end position="442"/>
    </location>
</feature>
<dbReference type="AlphaFoldDB" id="E8U6H2"/>
<proteinExistence type="inferred from homology"/>
<evidence type="ECO:0000256" key="6">
    <source>
        <dbReference type="PROSITE-ProRule" id="PRU10007"/>
    </source>
</evidence>
<keyword evidence="10" id="KW-1185">Reference proteome</keyword>
<sequence>MSSVTAPDRTTPLQALYDAQRTYAPTIAARTARERAATLARLGHAVDQHRARLAQALHLDLGKSRAEAEITELHPLRGEIQFARRHVARWMHPRRVGTPPALGLARSEVRATPRGVTLILSPWNYPVNLTLVPLASAIAAGNPVILKPSEKAPHTARALRALIEDTFDPREVALVEGEADVATALLDLPFDHVFFTGSTRVGRLVMEAASRHLAAVTLELGGKSPAIVDESADIERAAERIAWGKFLNAGQTCVAPDYVLVHERVRDELLLALTVLIERRFGGRVWQRVGPDYGRMVDACSVDRLEALTLGSVRAGARVVAGGTFDAARRFISPTLVVDVTPDMPLMREELFGPVLPILTYRTLAEATALVRAGDAPLALYVFAGDAAAEQVLRDTTSGGAVVNGTVAHLANPHLPFGGVGASGQGRYHGEFGFRAFSHERAVLREPPLSPVRLLYPPYGRLGPRLGAWLMRVLS</sequence>
<evidence type="ECO:0000256" key="7">
    <source>
        <dbReference type="RuleBase" id="RU003345"/>
    </source>
</evidence>
<dbReference type="InterPro" id="IPR015590">
    <property type="entry name" value="Aldehyde_DH_dom"/>
</dbReference>
<dbReference type="FunFam" id="3.40.605.10:FF:000004">
    <property type="entry name" value="Aldehyde dehydrogenase"/>
    <property type="match status" value="1"/>
</dbReference>
<feature type="active site" evidence="5">
    <location>
        <position position="253"/>
    </location>
</feature>
<reference evidence="10" key="2">
    <citation type="submission" date="2011-01" db="EMBL/GenBank/DDBJ databases">
        <title>The complete genome of Deinococcus maricopensis DSM 21211.</title>
        <authorList>
            <consortium name="US DOE Joint Genome Institute (JGI-PGF)"/>
            <person name="Lucas S."/>
            <person name="Copeland A."/>
            <person name="Lapidus A."/>
            <person name="Goodwin L."/>
            <person name="Pitluck S."/>
            <person name="Kyrpides N."/>
            <person name="Mavromatis K."/>
            <person name="Pagani I."/>
            <person name="Ivanova N."/>
            <person name="Ovchinnikova G."/>
            <person name="Zeytun A."/>
            <person name="Detter J.C."/>
            <person name="Han C."/>
            <person name="Land M."/>
            <person name="Hauser L."/>
            <person name="Markowitz V."/>
            <person name="Cheng J.-F."/>
            <person name="Hugenholtz P."/>
            <person name="Woyke T."/>
            <person name="Wu D."/>
            <person name="Pukall R."/>
            <person name="Gehrich-Schroeter G."/>
            <person name="Brambilla E."/>
            <person name="Klenk H.-P."/>
            <person name="Eisen J.A."/>
        </authorList>
    </citation>
    <scope>NUCLEOTIDE SEQUENCE [LARGE SCALE GENOMIC DNA]</scope>
    <source>
        <strain evidence="10">DSM 21211 / LMG 22137 / NRRL B-23946 / LB-34</strain>
    </source>
</reference>
<dbReference type="InterPro" id="IPR016160">
    <property type="entry name" value="Ald_DH_CS_CYS"/>
</dbReference>
<dbReference type="InterPro" id="IPR016163">
    <property type="entry name" value="Ald_DH_C"/>
</dbReference>
<dbReference type="KEGG" id="dmr:Deima_1008"/>
<dbReference type="Gene3D" id="3.40.605.10">
    <property type="entry name" value="Aldehyde Dehydrogenase, Chain A, domain 1"/>
    <property type="match status" value="1"/>
</dbReference>
<dbReference type="GO" id="GO:0006081">
    <property type="term" value="P:aldehyde metabolic process"/>
    <property type="evidence" value="ECO:0007669"/>
    <property type="project" value="InterPro"/>
</dbReference>
<dbReference type="STRING" id="709986.Deima_1008"/>
<dbReference type="PROSITE" id="PS00687">
    <property type="entry name" value="ALDEHYDE_DEHYDR_GLU"/>
    <property type="match status" value="1"/>
</dbReference>
<dbReference type="InterPro" id="IPR016162">
    <property type="entry name" value="Ald_DH_N"/>
</dbReference>
<dbReference type="PANTHER" id="PTHR43570:SF20">
    <property type="entry name" value="ALDEHYDE DEHYDROGENASE ALDX-RELATED"/>
    <property type="match status" value="1"/>
</dbReference>
<evidence type="ECO:0000256" key="5">
    <source>
        <dbReference type="PIRSR" id="PIRSR036492-1"/>
    </source>
</evidence>
<evidence type="ECO:0000313" key="10">
    <source>
        <dbReference type="Proteomes" id="UP000008635"/>
    </source>
</evidence>
<keyword evidence="2 4" id="KW-0560">Oxidoreductase</keyword>
<evidence type="ECO:0000256" key="4">
    <source>
        <dbReference type="PIRNR" id="PIRNR036492"/>
    </source>
</evidence>
<comment type="similarity">
    <text evidence="1 4 7">Belongs to the aldehyde dehydrogenase family.</text>
</comment>
<dbReference type="Proteomes" id="UP000008635">
    <property type="component" value="Chromosome"/>
</dbReference>
<dbReference type="PIRSF" id="PIRSF036492">
    <property type="entry name" value="ALDH"/>
    <property type="match status" value="1"/>
</dbReference>
<organism evidence="9 10">
    <name type="scientific">Deinococcus maricopensis (strain DSM 21211 / LMG 22137 / NRRL B-23946 / LB-34)</name>
    <dbReference type="NCBI Taxonomy" id="709986"/>
    <lineage>
        <taxon>Bacteria</taxon>
        <taxon>Thermotogati</taxon>
        <taxon>Deinococcota</taxon>
        <taxon>Deinococci</taxon>
        <taxon>Deinococcales</taxon>
        <taxon>Deinococcaceae</taxon>
        <taxon>Deinococcus</taxon>
    </lineage>
</organism>
<reference evidence="9 10" key="1">
    <citation type="journal article" date="2011" name="Stand. Genomic Sci.">
        <title>Complete genome sequence of Deinococcus maricopensis type strain (LB-34).</title>
        <authorList>
            <person name="Pukall R."/>
            <person name="Zeytun A."/>
            <person name="Lucas S."/>
            <person name="Lapidus A."/>
            <person name="Hammon N."/>
            <person name="Deshpande S."/>
            <person name="Nolan M."/>
            <person name="Cheng J.F."/>
            <person name="Pitluck S."/>
            <person name="Liolios K."/>
            <person name="Pagani I."/>
            <person name="Mikhailova N."/>
            <person name="Ivanova N."/>
            <person name="Mavromatis K."/>
            <person name="Pati A."/>
            <person name="Tapia R."/>
            <person name="Han C."/>
            <person name="Goodwin L."/>
            <person name="Chen A."/>
            <person name="Palaniappan K."/>
            <person name="Land M."/>
            <person name="Hauser L."/>
            <person name="Chang Y.J."/>
            <person name="Jeffries C.D."/>
            <person name="Brambilla E.M."/>
            <person name="Rohde M."/>
            <person name="Goker M."/>
            <person name="Detter J.C."/>
            <person name="Woyke T."/>
            <person name="Bristow J."/>
            <person name="Eisen J.A."/>
            <person name="Markowitz V."/>
            <person name="Hugenholtz P."/>
            <person name="Kyrpides N.C."/>
            <person name="Klenk H.P."/>
        </authorList>
    </citation>
    <scope>NUCLEOTIDE SEQUENCE [LARGE SCALE GENOMIC DNA]</scope>
    <source>
        <strain evidence="10">DSM 21211 / LMG 22137 / NRRL B-23946 / LB-34</strain>
    </source>
</reference>
<dbReference type="EMBL" id="CP002454">
    <property type="protein sequence ID" value="ADV66661.1"/>
    <property type="molecule type" value="Genomic_DNA"/>
</dbReference>